<evidence type="ECO:0000259" key="7">
    <source>
        <dbReference type="PROSITE" id="PS51379"/>
    </source>
</evidence>
<dbReference type="PANTHER" id="PTHR43255:SF1">
    <property type="entry name" value="IRON-SULFUR-BINDING OXIDOREDUCTASE FADF-RELATED"/>
    <property type="match status" value="1"/>
</dbReference>
<evidence type="ECO:0000256" key="3">
    <source>
        <dbReference type="ARBA" id="ARBA00023002"/>
    </source>
</evidence>
<dbReference type="InterPro" id="IPR017896">
    <property type="entry name" value="4Fe4S_Fe-S-bd"/>
</dbReference>
<dbReference type="InterPro" id="IPR009051">
    <property type="entry name" value="Helical_ferredxn"/>
</dbReference>
<accession>A0ABS9BBX0</accession>
<dbReference type="InterPro" id="IPR036197">
    <property type="entry name" value="NarG-like_sf"/>
</dbReference>
<feature type="transmembrane region" description="Helical" evidence="6">
    <location>
        <begin position="65"/>
        <end position="87"/>
    </location>
</feature>
<proteinExistence type="predicted"/>
<feature type="transmembrane region" description="Helical" evidence="6">
    <location>
        <begin position="6"/>
        <end position="21"/>
    </location>
</feature>
<keyword evidence="5" id="KW-0411">Iron-sulfur</keyword>
<dbReference type="SUPFAM" id="SSF103501">
    <property type="entry name" value="Respiratory nitrate reductase 1 gamma chain"/>
    <property type="match status" value="1"/>
</dbReference>
<dbReference type="Gene3D" id="1.20.950.20">
    <property type="entry name" value="Transmembrane di-heme cytochromes, Chain C"/>
    <property type="match status" value="1"/>
</dbReference>
<protein>
    <submittedName>
        <fullName evidence="8">(Fe-S)-binding protein</fullName>
    </submittedName>
</protein>
<keyword evidence="6" id="KW-0812">Transmembrane</keyword>
<feature type="transmembrane region" description="Helical" evidence="6">
    <location>
        <begin position="107"/>
        <end position="131"/>
    </location>
</feature>
<keyword evidence="6" id="KW-0472">Membrane</keyword>
<evidence type="ECO:0000313" key="9">
    <source>
        <dbReference type="Proteomes" id="UP001200145"/>
    </source>
</evidence>
<feature type="domain" description="4Fe-4S ferredoxin-type" evidence="7">
    <location>
        <begin position="299"/>
        <end position="329"/>
    </location>
</feature>
<comment type="caution">
    <text evidence="8">The sequence shown here is derived from an EMBL/GenBank/DDBJ whole genome shotgun (WGS) entry which is preliminary data.</text>
</comment>
<keyword evidence="1" id="KW-0004">4Fe-4S</keyword>
<feature type="transmembrane region" description="Helical" evidence="6">
    <location>
        <begin position="156"/>
        <end position="174"/>
    </location>
</feature>
<sequence length="438" mass="49951">MHYLQQIAFVLLLLAAVWFFSRQVKFIRRNILLGKDENFSDHPDKRWKNVLLLAFGQKKMFKNSLVAILHFIIYAGFIIINLEVLEIVLDGILGTHRLFTEFLGMGFYRFLINSFEWLALGVLVVCVIFLARRNMLKIRRFISHDLDGWPRSDANYILITEIILMLLFLTMNAADVVLQERGVSGYTEHATGAFAVSSFIQPLLTSWSDNSIILLERICWWLHIAGILSFLNYLPFSKHLHILLAFPNAYYARLEEQGKMKNMPAIQNEVLYAMQPELAPTEAGEAPSFGAKDVMDLSWRNLLDAYSCTECGRCSAACPANITGKLLSPRKIMMDTRDRLEEVGKNIDKNGAFVPDGKSLLNDYITTEELRACTTCNACVEACPVSISPLEIILELRRSLIMEASNAPQEWNAMFSNVENNFAPWKFSPDERDAWTQN</sequence>
<reference evidence="8 9" key="1">
    <citation type="submission" date="2022-01" db="EMBL/GenBank/DDBJ databases">
        <title>Flavihumibacter sp. nov., isolated from sediment of a river.</title>
        <authorList>
            <person name="Liu H."/>
        </authorList>
    </citation>
    <scope>NUCLEOTIDE SEQUENCE [LARGE SCALE GENOMIC DNA]</scope>
    <source>
        <strain evidence="8 9">RY-1</strain>
    </source>
</reference>
<dbReference type="RefSeq" id="WP_234863487.1">
    <property type="nucleotide sequence ID" value="NZ_JAKEVY010000001.1"/>
</dbReference>
<evidence type="ECO:0000256" key="5">
    <source>
        <dbReference type="ARBA" id="ARBA00023014"/>
    </source>
</evidence>
<evidence type="ECO:0000256" key="6">
    <source>
        <dbReference type="SAM" id="Phobius"/>
    </source>
</evidence>
<evidence type="ECO:0000313" key="8">
    <source>
        <dbReference type="EMBL" id="MCF1713069.1"/>
    </source>
</evidence>
<dbReference type="PANTHER" id="PTHR43255">
    <property type="entry name" value="IRON-SULFUR-BINDING OXIDOREDUCTASE FADF-RELATED-RELATED"/>
    <property type="match status" value="1"/>
</dbReference>
<evidence type="ECO:0000256" key="4">
    <source>
        <dbReference type="ARBA" id="ARBA00023004"/>
    </source>
</evidence>
<dbReference type="InterPro" id="IPR017900">
    <property type="entry name" value="4Fe4S_Fe_S_CS"/>
</dbReference>
<dbReference type="Gene3D" id="1.10.1060.10">
    <property type="entry name" value="Alpha-helical ferredoxin"/>
    <property type="match status" value="1"/>
</dbReference>
<dbReference type="EMBL" id="JAKEVY010000001">
    <property type="protein sequence ID" value="MCF1713069.1"/>
    <property type="molecule type" value="Genomic_DNA"/>
</dbReference>
<dbReference type="PROSITE" id="PS00198">
    <property type="entry name" value="4FE4S_FER_1"/>
    <property type="match status" value="2"/>
</dbReference>
<keyword evidence="2" id="KW-0479">Metal-binding</keyword>
<gene>
    <name evidence="8" type="ORF">L0U88_00320</name>
</gene>
<keyword evidence="3" id="KW-0560">Oxidoreductase</keyword>
<dbReference type="PROSITE" id="PS51379">
    <property type="entry name" value="4FE4S_FER_2"/>
    <property type="match status" value="2"/>
</dbReference>
<keyword evidence="9" id="KW-1185">Reference proteome</keyword>
<dbReference type="InterPro" id="IPR051460">
    <property type="entry name" value="HdrC_iron-sulfur_subunit"/>
</dbReference>
<dbReference type="SUPFAM" id="SSF46548">
    <property type="entry name" value="alpha-helical ferredoxin"/>
    <property type="match status" value="1"/>
</dbReference>
<keyword evidence="4" id="KW-0408">Iron</keyword>
<dbReference type="Proteomes" id="UP001200145">
    <property type="component" value="Unassembled WGS sequence"/>
</dbReference>
<feature type="domain" description="4Fe-4S ferredoxin-type" evidence="7">
    <location>
        <begin position="363"/>
        <end position="393"/>
    </location>
</feature>
<organism evidence="8 9">
    <name type="scientific">Flavihumibacter fluminis</name>
    <dbReference type="NCBI Taxonomy" id="2909236"/>
    <lineage>
        <taxon>Bacteria</taxon>
        <taxon>Pseudomonadati</taxon>
        <taxon>Bacteroidota</taxon>
        <taxon>Chitinophagia</taxon>
        <taxon>Chitinophagales</taxon>
        <taxon>Chitinophagaceae</taxon>
        <taxon>Flavihumibacter</taxon>
    </lineage>
</organism>
<keyword evidence="6" id="KW-1133">Transmembrane helix</keyword>
<name>A0ABS9BBX0_9BACT</name>
<evidence type="ECO:0000256" key="1">
    <source>
        <dbReference type="ARBA" id="ARBA00022485"/>
    </source>
</evidence>
<dbReference type="Pfam" id="PF13187">
    <property type="entry name" value="Fer4_9"/>
    <property type="match status" value="1"/>
</dbReference>
<evidence type="ECO:0000256" key="2">
    <source>
        <dbReference type="ARBA" id="ARBA00022723"/>
    </source>
</evidence>